<keyword evidence="1" id="KW-0813">Transport</keyword>
<evidence type="ECO:0000313" key="8">
    <source>
        <dbReference type="EMBL" id="SDC22969.1"/>
    </source>
</evidence>
<evidence type="ECO:0000256" key="3">
    <source>
        <dbReference type="ARBA" id="ARBA00022741"/>
    </source>
</evidence>
<dbReference type="SMART" id="SM00382">
    <property type="entry name" value="AAA"/>
    <property type="match status" value="1"/>
</dbReference>
<dbReference type="SUPFAM" id="SSF52540">
    <property type="entry name" value="P-loop containing nucleoside triphosphate hydrolases"/>
    <property type="match status" value="1"/>
</dbReference>
<sequence>MSLQAHVVVRRGTLPVDVGLEVADGEVLAVLGPNGAGKSTLLRVLAGLLPPDGGRVAVDGRPWDDVAAGVHLPAHRRPLGMVFQDHLLFPHLSVLDNVAFGPRTRGASRAAARRAAAGWLDRVGLADLGARRPGQLSGGQAQRAALARALVGDPALLLLDEPLSALDARTRLAVRAELRRHLAEFGGSTVLVTHDPVDATALADRVLVVEDGAVVQAGTPADVARHPRTDYVARLVGLSLLPGTGEGLTVRLAGGGTVAVAEPAAGPVLVAIRPESVALYPSRPAGSPRNAWPARVAGATPHGSTVRCELDGEVPLLADVTATAFAELGLAPGSPVWAVVKASEVTVYAR</sequence>
<dbReference type="GO" id="GO:0005524">
    <property type="term" value="F:ATP binding"/>
    <property type="evidence" value="ECO:0007669"/>
    <property type="project" value="UniProtKB-KW"/>
</dbReference>
<dbReference type="PROSITE" id="PS51866">
    <property type="entry name" value="MOP"/>
    <property type="match status" value="1"/>
</dbReference>
<reference evidence="9" key="1">
    <citation type="submission" date="2016-10" db="EMBL/GenBank/DDBJ databases">
        <authorList>
            <person name="Varghese N."/>
            <person name="Submissions S."/>
        </authorList>
    </citation>
    <scope>NUCLEOTIDE SEQUENCE [LARGE SCALE GENOMIC DNA]</scope>
    <source>
        <strain evidence="9">DSM 45421</strain>
    </source>
</reference>
<organism evidence="8 9">
    <name type="scientific">Geodermatophilus telluris</name>
    <dbReference type="NCBI Taxonomy" id="1190417"/>
    <lineage>
        <taxon>Bacteria</taxon>
        <taxon>Bacillati</taxon>
        <taxon>Actinomycetota</taxon>
        <taxon>Actinomycetes</taxon>
        <taxon>Geodermatophilales</taxon>
        <taxon>Geodermatophilaceae</taxon>
        <taxon>Geodermatophilus</taxon>
    </lineage>
</organism>
<dbReference type="SUPFAM" id="SSF50331">
    <property type="entry name" value="MOP-like"/>
    <property type="match status" value="1"/>
</dbReference>
<dbReference type="InterPro" id="IPR005116">
    <property type="entry name" value="Transp-assoc_OB_typ1"/>
</dbReference>
<feature type="domain" description="Mop" evidence="7">
    <location>
        <begin position="285"/>
        <end position="349"/>
    </location>
</feature>
<keyword evidence="4 8" id="KW-0067">ATP-binding</keyword>
<dbReference type="InterPro" id="IPR050093">
    <property type="entry name" value="ABC_SmlMolc_Importer"/>
</dbReference>
<dbReference type="InterPro" id="IPR003593">
    <property type="entry name" value="AAA+_ATPase"/>
</dbReference>
<dbReference type="EMBL" id="FMZF01000001">
    <property type="protein sequence ID" value="SDC22969.1"/>
    <property type="molecule type" value="Genomic_DNA"/>
</dbReference>
<name>A0A1G6JW18_9ACTN</name>
<feature type="domain" description="ABC transporter" evidence="6">
    <location>
        <begin position="3"/>
        <end position="236"/>
    </location>
</feature>
<evidence type="ECO:0000259" key="6">
    <source>
        <dbReference type="PROSITE" id="PS50893"/>
    </source>
</evidence>
<protein>
    <submittedName>
        <fullName evidence="8">Molybdate transport system ATP-binding protein</fullName>
    </submittedName>
</protein>
<evidence type="ECO:0000256" key="1">
    <source>
        <dbReference type="ARBA" id="ARBA00022448"/>
    </source>
</evidence>
<dbReference type="AlphaFoldDB" id="A0A1G6JW18"/>
<dbReference type="Pfam" id="PF03459">
    <property type="entry name" value="TOBE"/>
    <property type="match status" value="1"/>
</dbReference>
<dbReference type="Pfam" id="PF00005">
    <property type="entry name" value="ABC_tran"/>
    <property type="match status" value="1"/>
</dbReference>
<evidence type="ECO:0000259" key="7">
    <source>
        <dbReference type="PROSITE" id="PS51866"/>
    </source>
</evidence>
<dbReference type="InterPro" id="IPR017871">
    <property type="entry name" value="ABC_transporter-like_CS"/>
</dbReference>
<dbReference type="Gene3D" id="2.40.50.100">
    <property type="match status" value="1"/>
</dbReference>
<proteinExistence type="predicted"/>
<evidence type="ECO:0000256" key="5">
    <source>
        <dbReference type="PROSITE-ProRule" id="PRU01213"/>
    </source>
</evidence>
<dbReference type="OrthoDB" id="9112331at2"/>
<evidence type="ECO:0000256" key="2">
    <source>
        <dbReference type="ARBA" id="ARBA00022505"/>
    </source>
</evidence>
<dbReference type="Proteomes" id="UP000199416">
    <property type="component" value="Unassembled WGS sequence"/>
</dbReference>
<keyword evidence="3" id="KW-0547">Nucleotide-binding</keyword>
<accession>A0A1G6JW18</accession>
<gene>
    <name evidence="8" type="ORF">SAMN05660690_1002</name>
</gene>
<dbReference type="InterPro" id="IPR004606">
    <property type="entry name" value="Mop_domain"/>
</dbReference>
<dbReference type="PANTHER" id="PTHR42781">
    <property type="entry name" value="SPERMIDINE/PUTRESCINE IMPORT ATP-BINDING PROTEIN POTA"/>
    <property type="match status" value="1"/>
</dbReference>
<dbReference type="PROSITE" id="PS50893">
    <property type="entry name" value="ABC_TRANSPORTER_2"/>
    <property type="match status" value="1"/>
</dbReference>
<dbReference type="InterPro" id="IPR008995">
    <property type="entry name" value="Mo/tungstate-bd_C_term_dom"/>
</dbReference>
<keyword evidence="2 5" id="KW-0500">Molybdenum</keyword>
<dbReference type="PANTHER" id="PTHR42781:SF4">
    <property type="entry name" value="SPERMIDINE_PUTRESCINE IMPORT ATP-BINDING PROTEIN POTA"/>
    <property type="match status" value="1"/>
</dbReference>
<evidence type="ECO:0000256" key="4">
    <source>
        <dbReference type="ARBA" id="ARBA00022840"/>
    </source>
</evidence>
<dbReference type="PROSITE" id="PS00211">
    <property type="entry name" value="ABC_TRANSPORTER_1"/>
    <property type="match status" value="1"/>
</dbReference>
<dbReference type="InterPro" id="IPR027417">
    <property type="entry name" value="P-loop_NTPase"/>
</dbReference>
<dbReference type="GO" id="GO:0016887">
    <property type="term" value="F:ATP hydrolysis activity"/>
    <property type="evidence" value="ECO:0007669"/>
    <property type="project" value="InterPro"/>
</dbReference>
<dbReference type="InterPro" id="IPR003439">
    <property type="entry name" value="ABC_transporter-like_ATP-bd"/>
</dbReference>
<keyword evidence="9" id="KW-1185">Reference proteome</keyword>
<dbReference type="GO" id="GO:0015689">
    <property type="term" value="P:molybdate ion transport"/>
    <property type="evidence" value="ECO:0007669"/>
    <property type="project" value="InterPro"/>
</dbReference>
<dbReference type="Gene3D" id="3.40.50.300">
    <property type="entry name" value="P-loop containing nucleotide triphosphate hydrolases"/>
    <property type="match status" value="1"/>
</dbReference>
<evidence type="ECO:0000313" key="9">
    <source>
        <dbReference type="Proteomes" id="UP000199416"/>
    </source>
</evidence>
<dbReference type="STRING" id="1190417.SAMN05660690_1002"/>